<dbReference type="SUPFAM" id="SSF55909">
    <property type="entry name" value="Pentein"/>
    <property type="match status" value="1"/>
</dbReference>
<feature type="chain" id="PRO_5014156476" evidence="2">
    <location>
        <begin position="16"/>
        <end position="373"/>
    </location>
</feature>
<dbReference type="PANTHER" id="PTHR31377">
    <property type="entry name" value="AGMATINE DEIMINASE-RELATED"/>
    <property type="match status" value="1"/>
</dbReference>
<dbReference type="PANTHER" id="PTHR31377:SF0">
    <property type="entry name" value="AGMATINE DEIMINASE-RELATED"/>
    <property type="match status" value="1"/>
</dbReference>
<evidence type="ECO:0000313" key="3">
    <source>
        <dbReference type="EMBL" id="ATY58854.1"/>
    </source>
</evidence>
<dbReference type="InterPro" id="IPR007466">
    <property type="entry name" value="Peptidyl-Arg-deiminase_porph"/>
</dbReference>
<evidence type="ECO:0000256" key="1">
    <source>
        <dbReference type="ARBA" id="ARBA00022801"/>
    </source>
</evidence>
<evidence type="ECO:0000256" key="2">
    <source>
        <dbReference type="SAM" id="SignalP"/>
    </source>
</evidence>
<dbReference type="EMBL" id="CP023322">
    <property type="protein sequence ID" value="ATY58854.1"/>
    <property type="molecule type" value="Genomic_DNA"/>
</dbReference>
<accession>A0A2H4S6Y7</accession>
<dbReference type="GO" id="GO:0009446">
    <property type="term" value="P:putrescine biosynthetic process"/>
    <property type="evidence" value="ECO:0007669"/>
    <property type="project" value="InterPro"/>
</dbReference>
<organism evidence="3 4">
    <name type="scientific">Cordyceps militaris</name>
    <name type="common">Caterpillar fungus</name>
    <name type="synonym">Clavaria militaris</name>
    <dbReference type="NCBI Taxonomy" id="73501"/>
    <lineage>
        <taxon>Eukaryota</taxon>
        <taxon>Fungi</taxon>
        <taxon>Dikarya</taxon>
        <taxon>Ascomycota</taxon>
        <taxon>Pezizomycotina</taxon>
        <taxon>Sordariomycetes</taxon>
        <taxon>Hypocreomycetidae</taxon>
        <taxon>Hypocreales</taxon>
        <taxon>Cordycipitaceae</taxon>
        <taxon>Cordyceps</taxon>
    </lineage>
</organism>
<sequence length="373" mass="39833">MKPSLLLLASSPALAAFFRPAEWGAQSSVIMAWPSGDNPAYHNAPDDLSAATEDISNIAAAVAKFEPVTLLVVQSRLADAQAQFADRKNITLLPIATYPTLDLWMRDMAPTFVLDRSNTTGQLAGVDYNFNGWGGKFPTGSCLSLASLLCYHMKVPRVDGALVSEGGSLEVDGEGTLLVTESSVLIDNRNPGTTKAQAEAEFKRTLGVTKTIWIPGRRGSDITDGHIDGLARFIAPGKVLLSRPSSLEGGGPFVDTYREARAILANTTDARGRTLQVTEIAEAELENIGADKELVQQVQDGQKDYPSLTYVNYVMVNGGIVFAAFGDKEADAAALKLIQGLYPERTVEVVNTQTLAFLGGGIHCSTQEVPASE</sequence>
<dbReference type="VEuPathDB" id="FungiDB:CCM_09487"/>
<dbReference type="Pfam" id="PF04371">
    <property type="entry name" value="PAD_porph"/>
    <property type="match status" value="1"/>
</dbReference>
<keyword evidence="1" id="KW-0378">Hydrolase</keyword>
<dbReference type="AlphaFoldDB" id="A0A2H4S6Y7"/>
<dbReference type="Gene3D" id="3.75.10.10">
    <property type="entry name" value="L-arginine/glycine Amidinotransferase, Chain A"/>
    <property type="match status" value="1"/>
</dbReference>
<dbReference type="GO" id="GO:0004668">
    <property type="term" value="F:protein-arginine deiminase activity"/>
    <property type="evidence" value="ECO:0007669"/>
    <property type="project" value="InterPro"/>
</dbReference>
<dbReference type="Proteomes" id="UP000323067">
    <property type="component" value="Chromosome iv"/>
</dbReference>
<gene>
    <name evidence="3" type="ORF">A9K55_002298</name>
</gene>
<reference evidence="3 4" key="1">
    <citation type="journal article" date="2017" name="BMC Genomics">
        <title>Chromosome level assembly and secondary metabolite potential of the parasitic fungus Cordyceps militaris.</title>
        <authorList>
            <person name="Kramer G.J."/>
            <person name="Nodwell J.R."/>
        </authorList>
    </citation>
    <scope>NUCLEOTIDE SEQUENCE [LARGE SCALE GENOMIC DNA]</scope>
    <source>
        <strain evidence="3 4">ATCC 34164</strain>
    </source>
</reference>
<proteinExistence type="predicted"/>
<name>A0A2H4S6Y7_CORMI</name>
<protein>
    <submittedName>
        <fullName evidence="3">Peptidyl-arginine deiminase family</fullName>
    </submittedName>
</protein>
<evidence type="ECO:0000313" key="4">
    <source>
        <dbReference type="Proteomes" id="UP000323067"/>
    </source>
</evidence>
<keyword evidence="2" id="KW-0732">Signal</keyword>
<feature type="signal peptide" evidence="2">
    <location>
        <begin position="1"/>
        <end position="15"/>
    </location>
</feature>
<dbReference type="GO" id="GO:0047632">
    <property type="term" value="F:agmatine deiminase activity"/>
    <property type="evidence" value="ECO:0007669"/>
    <property type="project" value="TreeGrafter"/>
</dbReference>
<dbReference type="OrthoDB" id="544103at2759"/>
<dbReference type="VEuPathDB" id="FungiDB:A9K55_002298"/>